<organism evidence="5 6">
    <name type="scientific">Paenibacillus ginsengarvi</name>
    <dbReference type="NCBI Taxonomy" id="400777"/>
    <lineage>
        <taxon>Bacteria</taxon>
        <taxon>Bacillati</taxon>
        <taxon>Bacillota</taxon>
        <taxon>Bacilli</taxon>
        <taxon>Bacillales</taxon>
        <taxon>Paenibacillaceae</taxon>
        <taxon>Paenibacillus</taxon>
    </lineage>
</organism>
<dbReference type="InterPro" id="IPR018060">
    <property type="entry name" value="HTH_AraC"/>
</dbReference>
<dbReference type="RefSeq" id="WP_120748536.1">
    <property type="nucleotide sequence ID" value="NZ_RBAH01000012.1"/>
</dbReference>
<dbReference type="EMBL" id="RBAH01000012">
    <property type="protein sequence ID" value="RKN82153.1"/>
    <property type="molecule type" value="Genomic_DNA"/>
</dbReference>
<protein>
    <submittedName>
        <fullName evidence="5">AraC family transcriptional regulator</fullName>
    </submittedName>
</protein>
<dbReference type="GO" id="GO:0003700">
    <property type="term" value="F:DNA-binding transcription factor activity"/>
    <property type="evidence" value="ECO:0007669"/>
    <property type="project" value="InterPro"/>
</dbReference>
<evidence type="ECO:0000256" key="1">
    <source>
        <dbReference type="ARBA" id="ARBA00023015"/>
    </source>
</evidence>
<evidence type="ECO:0000313" key="6">
    <source>
        <dbReference type="Proteomes" id="UP000282311"/>
    </source>
</evidence>
<dbReference type="AlphaFoldDB" id="A0A3B0C860"/>
<accession>A0A3B0C860</accession>
<keyword evidence="2" id="KW-0238">DNA-binding</keyword>
<sequence length="288" mass="32801">MANFGITGGGKQTEAFEPTMRLAELEWSVTGYTFWNKKRDFILQSDTYPTWCLFAIESGSFAYEIGESHGTAGSGSLVLCPPNVPFRRRTAASPMTFHFVLLRWNEPHPDNISEDGSAPRLPVTFTPADSHRLFDTFGKWRRLNALSGFKRLSLISHYWNDIWKTWCLEHIEGDGPDVPRSADKLMNRAARRLEERCSEPYGVKELAGELGLSPVQLIRRFRAAYNMTPGDYLTGLRMKQACRLLCETRMTIEQIASACGYASGYYLSRLFAARMSVTPSEYRRRNRV</sequence>
<dbReference type="InterPro" id="IPR037923">
    <property type="entry name" value="HTH-like"/>
</dbReference>
<dbReference type="InterPro" id="IPR018062">
    <property type="entry name" value="HTH_AraC-typ_CS"/>
</dbReference>
<dbReference type="PANTHER" id="PTHR43280:SF2">
    <property type="entry name" value="HTH-TYPE TRANSCRIPTIONAL REGULATOR EXSA"/>
    <property type="match status" value="1"/>
</dbReference>
<dbReference type="GO" id="GO:0043565">
    <property type="term" value="F:sequence-specific DNA binding"/>
    <property type="evidence" value="ECO:0007669"/>
    <property type="project" value="InterPro"/>
</dbReference>
<comment type="caution">
    <text evidence="5">The sequence shown here is derived from an EMBL/GenBank/DDBJ whole genome shotgun (WGS) entry which is preliminary data.</text>
</comment>
<keyword evidence="1" id="KW-0805">Transcription regulation</keyword>
<dbReference type="SUPFAM" id="SSF46689">
    <property type="entry name" value="Homeodomain-like"/>
    <property type="match status" value="2"/>
</dbReference>
<dbReference type="Gene3D" id="1.10.10.60">
    <property type="entry name" value="Homeodomain-like"/>
    <property type="match status" value="2"/>
</dbReference>
<dbReference type="PROSITE" id="PS00041">
    <property type="entry name" value="HTH_ARAC_FAMILY_1"/>
    <property type="match status" value="1"/>
</dbReference>
<dbReference type="SUPFAM" id="SSF51215">
    <property type="entry name" value="Regulatory protein AraC"/>
    <property type="match status" value="1"/>
</dbReference>
<dbReference type="PROSITE" id="PS01124">
    <property type="entry name" value="HTH_ARAC_FAMILY_2"/>
    <property type="match status" value="1"/>
</dbReference>
<keyword evidence="3" id="KW-0804">Transcription</keyword>
<dbReference type="Pfam" id="PF12833">
    <property type="entry name" value="HTH_18"/>
    <property type="match status" value="1"/>
</dbReference>
<reference evidence="5 6" key="1">
    <citation type="journal article" date="2007" name="Int. J. Syst. Evol. Microbiol.">
        <title>Paenibacillus ginsengarvi sp. nov., isolated from soil from ginseng cultivation.</title>
        <authorList>
            <person name="Yoon M.H."/>
            <person name="Ten L.N."/>
            <person name="Im W.T."/>
        </authorList>
    </citation>
    <scope>NUCLEOTIDE SEQUENCE [LARGE SCALE GENOMIC DNA]</scope>
    <source>
        <strain evidence="5 6">KCTC 13059</strain>
    </source>
</reference>
<dbReference type="InterPro" id="IPR009057">
    <property type="entry name" value="Homeodomain-like_sf"/>
</dbReference>
<name>A0A3B0C860_9BACL</name>
<dbReference type="OrthoDB" id="9813413at2"/>
<evidence type="ECO:0000259" key="4">
    <source>
        <dbReference type="PROSITE" id="PS01124"/>
    </source>
</evidence>
<gene>
    <name evidence="5" type="ORF">D7M11_17510</name>
</gene>
<evidence type="ECO:0000256" key="2">
    <source>
        <dbReference type="ARBA" id="ARBA00023125"/>
    </source>
</evidence>
<evidence type="ECO:0000313" key="5">
    <source>
        <dbReference type="EMBL" id="RKN82153.1"/>
    </source>
</evidence>
<evidence type="ECO:0000256" key="3">
    <source>
        <dbReference type="ARBA" id="ARBA00023163"/>
    </source>
</evidence>
<feature type="domain" description="HTH araC/xylS-type" evidence="4">
    <location>
        <begin position="187"/>
        <end position="285"/>
    </location>
</feature>
<dbReference type="PANTHER" id="PTHR43280">
    <property type="entry name" value="ARAC-FAMILY TRANSCRIPTIONAL REGULATOR"/>
    <property type="match status" value="1"/>
</dbReference>
<proteinExistence type="predicted"/>
<dbReference type="Proteomes" id="UP000282311">
    <property type="component" value="Unassembled WGS sequence"/>
</dbReference>
<dbReference type="SMART" id="SM00342">
    <property type="entry name" value="HTH_ARAC"/>
    <property type="match status" value="1"/>
</dbReference>
<keyword evidence="6" id="KW-1185">Reference proteome</keyword>